<dbReference type="InterPro" id="IPR017853">
    <property type="entry name" value="GH"/>
</dbReference>
<evidence type="ECO:0000259" key="3">
    <source>
        <dbReference type="SMART" id="SM01217"/>
    </source>
</evidence>
<reference evidence="4" key="2">
    <citation type="submission" date="2021-04" db="EMBL/GenBank/DDBJ databases">
        <authorList>
            <person name="Gilroy R."/>
        </authorList>
    </citation>
    <scope>NUCLEOTIDE SEQUENCE</scope>
    <source>
        <strain evidence="4">CHK183-1962</strain>
    </source>
</reference>
<dbReference type="InterPro" id="IPR036881">
    <property type="entry name" value="Glyco_hydro_3_C_sf"/>
</dbReference>
<dbReference type="PANTHER" id="PTHR42715">
    <property type="entry name" value="BETA-GLUCOSIDASE"/>
    <property type="match status" value="1"/>
</dbReference>
<dbReference type="AlphaFoldDB" id="A0A9D1XG49"/>
<dbReference type="GO" id="GO:0004553">
    <property type="term" value="F:hydrolase activity, hydrolyzing O-glycosyl compounds"/>
    <property type="evidence" value="ECO:0007669"/>
    <property type="project" value="InterPro"/>
</dbReference>
<dbReference type="Gene3D" id="3.20.20.300">
    <property type="entry name" value="Glycoside hydrolase, family 3, N-terminal domain"/>
    <property type="match status" value="1"/>
</dbReference>
<dbReference type="PRINTS" id="PR00133">
    <property type="entry name" value="GLHYDRLASE3"/>
</dbReference>
<evidence type="ECO:0000256" key="2">
    <source>
        <dbReference type="ARBA" id="ARBA00022801"/>
    </source>
</evidence>
<keyword evidence="2 4" id="KW-0378">Hydrolase</keyword>
<dbReference type="InterPro" id="IPR013783">
    <property type="entry name" value="Ig-like_fold"/>
</dbReference>
<evidence type="ECO:0000313" key="5">
    <source>
        <dbReference type="Proteomes" id="UP000886890"/>
    </source>
</evidence>
<dbReference type="Pfam" id="PF00933">
    <property type="entry name" value="Glyco_hydro_3"/>
    <property type="match status" value="1"/>
</dbReference>
<organism evidence="4 5">
    <name type="scientific">Candidatus Fusicatenibacter merdavium</name>
    <dbReference type="NCBI Taxonomy" id="2838600"/>
    <lineage>
        <taxon>Bacteria</taxon>
        <taxon>Bacillati</taxon>
        <taxon>Bacillota</taxon>
        <taxon>Clostridia</taxon>
        <taxon>Lachnospirales</taxon>
        <taxon>Lachnospiraceae</taxon>
        <taxon>Fusicatenibacter</taxon>
    </lineage>
</organism>
<dbReference type="InterPro" id="IPR001764">
    <property type="entry name" value="Glyco_hydro_3_N"/>
</dbReference>
<dbReference type="Gene3D" id="2.60.40.10">
    <property type="entry name" value="Immunoglobulins"/>
    <property type="match status" value="1"/>
</dbReference>
<dbReference type="Proteomes" id="UP000886890">
    <property type="component" value="Unassembled WGS sequence"/>
</dbReference>
<dbReference type="SUPFAM" id="SSF52279">
    <property type="entry name" value="Beta-D-glucan exohydrolase, C-terminal domain"/>
    <property type="match status" value="1"/>
</dbReference>
<dbReference type="GO" id="GO:0005975">
    <property type="term" value="P:carbohydrate metabolic process"/>
    <property type="evidence" value="ECO:0007669"/>
    <property type="project" value="InterPro"/>
</dbReference>
<accession>A0A9D1XG49</accession>
<name>A0A9D1XG49_9FIRM</name>
<evidence type="ECO:0000256" key="1">
    <source>
        <dbReference type="ARBA" id="ARBA00005336"/>
    </source>
</evidence>
<dbReference type="InterPro" id="IPR036962">
    <property type="entry name" value="Glyco_hydro_3_N_sf"/>
</dbReference>
<dbReference type="SUPFAM" id="SSF51445">
    <property type="entry name" value="(Trans)glycosidases"/>
    <property type="match status" value="1"/>
</dbReference>
<sequence length="803" mass="89334">MGKWQRVLYQPNLPLGSKKVTGSAEHIELSRKTAGEGMVLLKNETGLLPLAEGTRVALFGKGTIDYVKGGGGSGDVTVAYVRNLYEGMKIKEQEGKVQLLHDLAAFYQKEMKKQYGEGALPGMTREPEIPAELLAQAKAFTDTAVISISRFSGEGWDRTCSTQKEGYQLFEDEVRQKNLSQSIFENGDFYLTEAEKQMVETVRENFANVAVVLNVGGMVDTSWFKDDDRISSVLMAWQGGMEGGLAAADILCGDVNPSGKLTDTFAAALEDYPSSASFHESRNYVEYTEDIYVGYRYFETIPGAAEKVNYPFGYGLSYTTFRILMLEADETDGNIRFLVEVTNIGDRPGREVVQIYYGAPQGKLGKPAKVLAAYKKTRMLKAGESQRMELCFPAAQMASYDDSGKVAESAWVLEKGSYCFYVGNSVRDAEKLEFFEYEVKQDVVTEQLTRQLAPRKLTRRMLADGSYEMLETGEYEEEPGLERQDLSTLEGVLPEVRAIARNSRMDQEGRILLIDVAEGRATMDAFLDQLSDEEMIHLLGGQPNTGVANTFGMGNLPEYGVPNVMTADGPAGLRIQPQCGVTTTAWPCATLVACTWDPEAAEAVGRAGAEEVKENNIGIWLTPAINIHRSPLCGRNFEYYSEDPLVAGKTGAATVRGIQSQHIGASVKHFAFNNKETDRKDSDSRVSERAAREIYLKAFEIIVKEADPYTIMSSYNLVNGVHTSENKDLLTNILRKEWGFRGIVTTDWWTHGEHYRETKAGNDIKMANGYPERVMEALEKGYITREEIRICARRILEMILKID</sequence>
<comment type="similarity">
    <text evidence="1">Belongs to the glycosyl hydrolase 3 family.</text>
</comment>
<proteinExistence type="inferred from homology"/>
<reference evidence="4" key="1">
    <citation type="journal article" date="2021" name="PeerJ">
        <title>Extensive microbial diversity within the chicken gut microbiome revealed by metagenomics and culture.</title>
        <authorList>
            <person name="Gilroy R."/>
            <person name="Ravi A."/>
            <person name="Getino M."/>
            <person name="Pursley I."/>
            <person name="Horton D.L."/>
            <person name="Alikhan N.F."/>
            <person name="Baker D."/>
            <person name="Gharbi K."/>
            <person name="Hall N."/>
            <person name="Watson M."/>
            <person name="Adriaenssens E.M."/>
            <person name="Foster-Nyarko E."/>
            <person name="Jarju S."/>
            <person name="Secka A."/>
            <person name="Antonio M."/>
            <person name="Oren A."/>
            <person name="Chaudhuri R.R."/>
            <person name="La Ragione R."/>
            <person name="Hildebrand F."/>
            <person name="Pallen M.J."/>
        </authorList>
    </citation>
    <scope>NUCLEOTIDE SEQUENCE</scope>
    <source>
        <strain evidence="4">CHK183-1962</strain>
    </source>
</reference>
<protein>
    <submittedName>
        <fullName evidence="4">Glycoside hydrolase family 3 C-terminal domain-containing protein</fullName>
    </submittedName>
</protein>
<dbReference type="PANTHER" id="PTHR42715:SF10">
    <property type="entry name" value="BETA-GLUCOSIDASE"/>
    <property type="match status" value="1"/>
</dbReference>
<dbReference type="Gene3D" id="3.40.50.1700">
    <property type="entry name" value="Glycoside hydrolase family 3 C-terminal domain"/>
    <property type="match status" value="1"/>
</dbReference>
<feature type="domain" description="Fibronectin type III-like" evidence="3">
    <location>
        <begin position="351"/>
        <end position="426"/>
    </location>
</feature>
<dbReference type="Pfam" id="PF01915">
    <property type="entry name" value="Glyco_hydro_3_C"/>
    <property type="match status" value="1"/>
</dbReference>
<dbReference type="InterPro" id="IPR026891">
    <property type="entry name" value="Fn3-like"/>
</dbReference>
<dbReference type="EMBL" id="DXEK01000123">
    <property type="protein sequence ID" value="HIX77390.1"/>
    <property type="molecule type" value="Genomic_DNA"/>
</dbReference>
<dbReference type="Pfam" id="PF14310">
    <property type="entry name" value="Fn3-like"/>
    <property type="match status" value="1"/>
</dbReference>
<dbReference type="InterPro" id="IPR002772">
    <property type="entry name" value="Glyco_hydro_3_C"/>
</dbReference>
<dbReference type="InterPro" id="IPR050288">
    <property type="entry name" value="Cellulose_deg_GH3"/>
</dbReference>
<gene>
    <name evidence="4" type="ORF">H9734_07335</name>
</gene>
<dbReference type="SMART" id="SM01217">
    <property type="entry name" value="Fn3_like"/>
    <property type="match status" value="1"/>
</dbReference>
<comment type="caution">
    <text evidence="4">The sequence shown here is derived from an EMBL/GenBank/DDBJ whole genome shotgun (WGS) entry which is preliminary data.</text>
</comment>
<evidence type="ECO:0000313" key="4">
    <source>
        <dbReference type="EMBL" id="HIX77390.1"/>
    </source>
</evidence>